<keyword evidence="1" id="KW-0732">Signal</keyword>
<evidence type="ECO:0000259" key="3">
    <source>
        <dbReference type="PROSITE" id="PS51034"/>
    </source>
</evidence>
<reference evidence="4 5" key="1">
    <citation type="submission" date="2019-09" db="EMBL/GenBank/DDBJ databases">
        <title>Bird 10,000 Genomes (B10K) Project - Family phase.</title>
        <authorList>
            <person name="Zhang G."/>
        </authorList>
    </citation>
    <scope>NUCLEOTIDE SEQUENCE [LARGE SCALE GENOMIC DNA]</scope>
    <source>
        <strain evidence="4">B10K-DU-001-04</strain>
        <tissue evidence="4">Muscle</tissue>
    </source>
</reference>
<dbReference type="OrthoDB" id="10063988at2759"/>
<proteinExistence type="predicted"/>
<evidence type="ECO:0000256" key="2">
    <source>
        <dbReference type="ARBA" id="ARBA00023157"/>
    </source>
</evidence>
<feature type="non-terminal residue" evidence="4">
    <location>
        <position position="116"/>
    </location>
</feature>
<evidence type="ECO:0000256" key="1">
    <source>
        <dbReference type="ARBA" id="ARBA00022729"/>
    </source>
</evidence>
<dbReference type="Pfam" id="PF00100">
    <property type="entry name" value="Zona_pellucida"/>
    <property type="match status" value="1"/>
</dbReference>
<comment type="caution">
    <text evidence="4">The sequence shown here is derived from an EMBL/GenBank/DDBJ whole genome shotgun (WGS) entry which is preliminary data.</text>
</comment>
<keyword evidence="2" id="KW-1015">Disulfide bond</keyword>
<feature type="domain" description="ZP" evidence="3">
    <location>
        <begin position="1"/>
        <end position="109"/>
    </location>
</feature>
<protein>
    <submittedName>
        <fullName evidence="4">DMBT1 protein</fullName>
    </submittedName>
</protein>
<keyword evidence="5" id="KW-1185">Reference proteome</keyword>
<dbReference type="InterPro" id="IPR055355">
    <property type="entry name" value="ZP-C"/>
</dbReference>
<name>A0A7K8Y685_9PICI</name>
<dbReference type="InterPro" id="IPR001507">
    <property type="entry name" value="ZP_dom"/>
</dbReference>
<dbReference type="FunFam" id="2.60.40.4100:FF:000005">
    <property type="entry name" value="Deleted in malignant brain tumors 1"/>
    <property type="match status" value="1"/>
</dbReference>
<dbReference type="InterPro" id="IPR042235">
    <property type="entry name" value="ZP-C_dom"/>
</dbReference>
<dbReference type="Proteomes" id="UP000583613">
    <property type="component" value="Unassembled WGS sequence"/>
</dbReference>
<sequence>PYYIDLNQNLYLQAYLHNSDPNLIVFVDTCVASPDPYDFNAVTYDIVRDGCPRDPSYTTLYSPYSHCARFKFSAFEFLRRHPAVYLRCQLAVCRRWDPSSRCHRGCVSRAKRDTGS</sequence>
<dbReference type="PROSITE" id="PS51034">
    <property type="entry name" value="ZP_2"/>
    <property type="match status" value="1"/>
</dbReference>
<organism evidence="4 5">
    <name type="scientific">Eubucco bourcierii</name>
    <name type="common">red-headed barbet</name>
    <dbReference type="NCBI Taxonomy" id="91767"/>
    <lineage>
        <taxon>Eukaryota</taxon>
        <taxon>Metazoa</taxon>
        <taxon>Chordata</taxon>
        <taxon>Craniata</taxon>
        <taxon>Vertebrata</taxon>
        <taxon>Euteleostomi</taxon>
        <taxon>Archelosauria</taxon>
        <taxon>Archosauria</taxon>
        <taxon>Dinosauria</taxon>
        <taxon>Saurischia</taxon>
        <taxon>Theropoda</taxon>
        <taxon>Coelurosauria</taxon>
        <taxon>Aves</taxon>
        <taxon>Neognathae</taxon>
        <taxon>Neoaves</taxon>
        <taxon>Telluraves</taxon>
        <taxon>Coraciimorphae</taxon>
        <taxon>Piciformes</taxon>
        <taxon>Ramphastidae</taxon>
        <taxon>Eubucco</taxon>
    </lineage>
</organism>
<dbReference type="PANTHER" id="PTHR14002:SF38">
    <property type="entry name" value="CUB AND ZONA PELLUCIDA-LIKE DOMAIN-CONTAINING PROTEIN 1"/>
    <property type="match status" value="1"/>
</dbReference>
<evidence type="ECO:0000313" key="4">
    <source>
        <dbReference type="EMBL" id="NXF98368.1"/>
    </source>
</evidence>
<feature type="non-terminal residue" evidence="4">
    <location>
        <position position="1"/>
    </location>
</feature>
<dbReference type="PANTHER" id="PTHR14002">
    <property type="entry name" value="ENDOGLIN/TGF-BETA RECEPTOR TYPE III"/>
    <property type="match status" value="1"/>
</dbReference>
<accession>A0A7K8Y685</accession>
<dbReference type="EMBL" id="VWZE01025807">
    <property type="protein sequence ID" value="NXF98368.1"/>
    <property type="molecule type" value="Genomic_DNA"/>
</dbReference>
<dbReference type="Gene3D" id="2.60.40.4100">
    <property type="entry name" value="Zona pellucida, ZP-C domain"/>
    <property type="match status" value="1"/>
</dbReference>
<dbReference type="AlphaFoldDB" id="A0A7K8Y685"/>
<evidence type="ECO:0000313" key="5">
    <source>
        <dbReference type="Proteomes" id="UP000583613"/>
    </source>
</evidence>
<gene>
    <name evidence="4" type="primary">Dmbt1_9</name>
    <name evidence="4" type="ORF">EUBBOU_R00195</name>
</gene>